<comment type="subcellular location">
    <subcellularLocation>
        <location evidence="1">Cell membrane</location>
        <topology evidence="1">Peripheral membrane protein</topology>
        <orientation evidence="1">Cytoplasmic side</orientation>
    </subcellularLocation>
</comment>
<accession>W4L5J9</accession>
<keyword evidence="1" id="KW-1003">Cell membrane</keyword>
<comment type="caution">
    <text evidence="2">The sequence shown here is derived from an EMBL/GenBank/DDBJ whole genome shotgun (WGS) entry which is preliminary data.</text>
</comment>
<dbReference type="SMART" id="SM01234">
    <property type="entry name" value="Haemolytic"/>
    <property type="match status" value="1"/>
</dbReference>
<dbReference type="HAMAP" id="MF_00386">
    <property type="entry name" value="UPF0161_YidD"/>
    <property type="match status" value="1"/>
</dbReference>
<protein>
    <recommendedName>
        <fullName evidence="1">Putative membrane protein insertion efficiency factor</fullName>
    </recommendedName>
</protein>
<evidence type="ECO:0000313" key="2">
    <source>
        <dbReference type="EMBL" id="ETW93358.1"/>
    </source>
</evidence>
<dbReference type="PANTHER" id="PTHR33383:SF1">
    <property type="entry name" value="MEMBRANE PROTEIN INSERTION EFFICIENCY FACTOR-RELATED"/>
    <property type="match status" value="1"/>
</dbReference>
<name>W4L5J9_ENTF1</name>
<dbReference type="Pfam" id="PF01809">
    <property type="entry name" value="YidD"/>
    <property type="match status" value="1"/>
</dbReference>
<evidence type="ECO:0000313" key="3">
    <source>
        <dbReference type="Proteomes" id="UP000019141"/>
    </source>
</evidence>
<organism evidence="2 3">
    <name type="scientific">Entotheonella factor</name>
    <dbReference type="NCBI Taxonomy" id="1429438"/>
    <lineage>
        <taxon>Bacteria</taxon>
        <taxon>Pseudomonadati</taxon>
        <taxon>Nitrospinota/Tectimicrobiota group</taxon>
        <taxon>Candidatus Tectimicrobiota</taxon>
        <taxon>Candidatus Entotheonellia</taxon>
        <taxon>Candidatus Entotheonellales</taxon>
        <taxon>Candidatus Entotheonellaceae</taxon>
        <taxon>Candidatus Entotheonella</taxon>
    </lineage>
</organism>
<dbReference type="Proteomes" id="UP000019141">
    <property type="component" value="Unassembled WGS sequence"/>
</dbReference>
<dbReference type="PANTHER" id="PTHR33383">
    <property type="entry name" value="MEMBRANE PROTEIN INSERTION EFFICIENCY FACTOR-RELATED"/>
    <property type="match status" value="1"/>
</dbReference>
<dbReference type="InterPro" id="IPR002696">
    <property type="entry name" value="Membr_insert_effic_factor_YidD"/>
</dbReference>
<keyword evidence="1" id="KW-0472">Membrane</keyword>
<reference evidence="2 3" key="1">
    <citation type="journal article" date="2014" name="Nature">
        <title>An environmental bacterial taxon with a large and distinct metabolic repertoire.</title>
        <authorList>
            <person name="Wilson M.C."/>
            <person name="Mori T."/>
            <person name="Ruckert C."/>
            <person name="Uria A.R."/>
            <person name="Helf M.J."/>
            <person name="Takada K."/>
            <person name="Gernert C."/>
            <person name="Steffens U.A."/>
            <person name="Heycke N."/>
            <person name="Schmitt S."/>
            <person name="Rinke C."/>
            <person name="Helfrich E.J."/>
            <person name="Brachmann A.O."/>
            <person name="Gurgui C."/>
            <person name="Wakimoto T."/>
            <person name="Kracht M."/>
            <person name="Crusemann M."/>
            <person name="Hentschel U."/>
            <person name="Abe I."/>
            <person name="Matsunaga S."/>
            <person name="Kalinowski J."/>
            <person name="Takeyama H."/>
            <person name="Piel J."/>
        </authorList>
    </citation>
    <scope>NUCLEOTIDE SEQUENCE [LARGE SCALE GENOMIC DNA]</scope>
    <source>
        <strain evidence="3">TSY1</strain>
    </source>
</reference>
<gene>
    <name evidence="2" type="ORF">ETSY1_39575</name>
</gene>
<keyword evidence="3" id="KW-1185">Reference proteome</keyword>
<comment type="similarity">
    <text evidence="1">Belongs to the UPF0161 family.</text>
</comment>
<sequence length="74" mass="8403">MFAKLCVMAIQAYRLILSPWFPASCRFMPSCSVYAQQAIARHGVWRGGGLTLRRLLRCHPWGPAGFDPVPEKRK</sequence>
<dbReference type="PATRIC" id="fig|1429438.4.peg.7415"/>
<dbReference type="AlphaFoldDB" id="W4L5J9"/>
<dbReference type="EMBL" id="AZHW01001250">
    <property type="protein sequence ID" value="ETW93358.1"/>
    <property type="molecule type" value="Genomic_DNA"/>
</dbReference>
<dbReference type="HOGENOM" id="CLU_144811_5_1_7"/>
<dbReference type="GO" id="GO:0005886">
    <property type="term" value="C:plasma membrane"/>
    <property type="evidence" value="ECO:0007669"/>
    <property type="project" value="UniProtKB-SubCell"/>
</dbReference>
<proteinExistence type="inferred from homology"/>
<evidence type="ECO:0000256" key="1">
    <source>
        <dbReference type="HAMAP-Rule" id="MF_00386"/>
    </source>
</evidence>
<dbReference type="NCBIfam" id="TIGR00278">
    <property type="entry name" value="membrane protein insertion efficiency factor YidD"/>
    <property type="match status" value="1"/>
</dbReference>
<comment type="function">
    <text evidence="1">Could be involved in insertion of integral membrane proteins into the membrane.</text>
</comment>